<reference evidence="4 5" key="1">
    <citation type="journal article" date="2023" name="G3 (Bethesda)">
        <title>A chromosome-length genome assembly and annotation of blackberry (Rubus argutus, cv. 'Hillquist').</title>
        <authorList>
            <person name="Bruna T."/>
            <person name="Aryal R."/>
            <person name="Dudchenko O."/>
            <person name="Sargent D.J."/>
            <person name="Mead D."/>
            <person name="Buti M."/>
            <person name="Cavallini A."/>
            <person name="Hytonen T."/>
            <person name="Andres J."/>
            <person name="Pham M."/>
            <person name="Weisz D."/>
            <person name="Mascagni F."/>
            <person name="Usai G."/>
            <person name="Natali L."/>
            <person name="Bassil N."/>
            <person name="Fernandez G.E."/>
            <person name="Lomsadze A."/>
            <person name="Armour M."/>
            <person name="Olukolu B."/>
            <person name="Poorten T."/>
            <person name="Britton C."/>
            <person name="Davik J."/>
            <person name="Ashrafi H."/>
            <person name="Aiden E.L."/>
            <person name="Borodovsky M."/>
            <person name="Worthington M."/>
        </authorList>
    </citation>
    <scope>NUCLEOTIDE SEQUENCE [LARGE SCALE GENOMIC DNA]</scope>
    <source>
        <strain evidence="4">PI 553951</strain>
    </source>
</reference>
<dbReference type="InterPro" id="IPR007201">
    <property type="entry name" value="Mei2-like_Rrm_C"/>
</dbReference>
<dbReference type="PANTHER" id="PTHR23189">
    <property type="entry name" value="RNA RECOGNITION MOTIF-CONTAINING"/>
    <property type="match status" value="1"/>
</dbReference>
<proteinExistence type="predicted"/>
<sequence>MASEKGLNPYAAEFFLRPQNPSIFCSNYTRLNPYASSFYCLSNFLTAPTCFPSTPTTYSLPVPLDFPYPGHFEPTHQTLPDQPELVEVQQEAHDLVAHEFTQKFVPPKIEPRIRGGRGGHRRYNKKQDEKPLRVGKKGPKKFVDCNWNVPKRMVKRFSNVMPVIKDGDCTTVMIRNIPNKYTRDMLMTFLDNHCANGNRKSDGGEESESAFDFLYLPIDFWTGMNKGYAFVNFTNPQAVWRFYLAAHSQKWDSFQSNKIREIAYARIQGKKDLVQHFETMGFPCESEDVLPVCFSPPRDGSEKLVESKVVGKLEGWFGIGQSHKPTHSASWKKVKEA</sequence>
<dbReference type="Proteomes" id="UP001457282">
    <property type="component" value="Unassembled WGS sequence"/>
</dbReference>
<evidence type="ECO:0000259" key="3">
    <source>
        <dbReference type="Pfam" id="PF04059"/>
    </source>
</evidence>
<dbReference type="InterPro" id="IPR012677">
    <property type="entry name" value="Nucleotide-bd_a/b_plait_sf"/>
</dbReference>
<evidence type="ECO:0000256" key="2">
    <source>
        <dbReference type="SAM" id="MobiDB-lite"/>
    </source>
</evidence>
<dbReference type="AlphaFoldDB" id="A0AAW1Y3V3"/>
<evidence type="ECO:0000313" key="5">
    <source>
        <dbReference type="Proteomes" id="UP001457282"/>
    </source>
</evidence>
<feature type="domain" description="Mei2-like C-terminal RNA recognition motif" evidence="3">
    <location>
        <begin position="170"/>
        <end position="277"/>
    </location>
</feature>
<evidence type="ECO:0000313" key="4">
    <source>
        <dbReference type="EMBL" id="KAK9942720.1"/>
    </source>
</evidence>
<dbReference type="Gene3D" id="3.30.70.330">
    <property type="match status" value="1"/>
</dbReference>
<dbReference type="SUPFAM" id="SSF54928">
    <property type="entry name" value="RNA-binding domain, RBD"/>
    <property type="match status" value="1"/>
</dbReference>
<feature type="region of interest" description="Disordered" evidence="2">
    <location>
        <begin position="110"/>
        <end position="136"/>
    </location>
</feature>
<comment type="caution">
    <text evidence="4">The sequence shown here is derived from an EMBL/GenBank/DDBJ whole genome shotgun (WGS) entry which is preliminary data.</text>
</comment>
<protein>
    <recommendedName>
        <fullName evidence="3">Mei2-like C-terminal RNA recognition motif domain-containing protein</fullName>
    </recommendedName>
</protein>
<organism evidence="4 5">
    <name type="scientific">Rubus argutus</name>
    <name type="common">Southern blackberry</name>
    <dbReference type="NCBI Taxonomy" id="59490"/>
    <lineage>
        <taxon>Eukaryota</taxon>
        <taxon>Viridiplantae</taxon>
        <taxon>Streptophyta</taxon>
        <taxon>Embryophyta</taxon>
        <taxon>Tracheophyta</taxon>
        <taxon>Spermatophyta</taxon>
        <taxon>Magnoliopsida</taxon>
        <taxon>eudicotyledons</taxon>
        <taxon>Gunneridae</taxon>
        <taxon>Pentapetalae</taxon>
        <taxon>rosids</taxon>
        <taxon>fabids</taxon>
        <taxon>Rosales</taxon>
        <taxon>Rosaceae</taxon>
        <taxon>Rosoideae</taxon>
        <taxon>Rosoideae incertae sedis</taxon>
        <taxon>Rubus</taxon>
    </lineage>
</organism>
<keyword evidence="1" id="KW-0694">RNA-binding</keyword>
<dbReference type="Pfam" id="PF04059">
    <property type="entry name" value="RRM_2"/>
    <property type="match status" value="1"/>
</dbReference>
<keyword evidence="5" id="KW-1185">Reference proteome</keyword>
<dbReference type="InterPro" id="IPR035979">
    <property type="entry name" value="RBD_domain_sf"/>
</dbReference>
<dbReference type="GO" id="GO:0003723">
    <property type="term" value="F:RNA binding"/>
    <property type="evidence" value="ECO:0007669"/>
    <property type="project" value="UniProtKB-KW"/>
</dbReference>
<dbReference type="EMBL" id="JBEDUW010000002">
    <property type="protein sequence ID" value="KAK9942720.1"/>
    <property type="molecule type" value="Genomic_DNA"/>
</dbReference>
<gene>
    <name evidence="4" type="ORF">M0R45_008370</name>
</gene>
<feature type="compositionally biased region" description="Basic residues" evidence="2">
    <location>
        <begin position="114"/>
        <end position="124"/>
    </location>
</feature>
<accession>A0AAW1Y3V3</accession>
<evidence type="ECO:0000256" key="1">
    <source>
        <dbReference type="ARBA" id="ARBA00022884"/>
    </source>
</evidence>
<name>A0AAW1Y3V3_RUBAR</name>